<dbReference type="Proteomes" id="UP000001194">
    <property type="component" value="Unassembled WGS sequence"/>
</dbReference>
<dbReference type="Pfam" id="PF01285">
    <property type="entry name" value="TEA"/>
    <property type="match status" value="1"/>
</dbReference>
<evidence type="ECO:0000256" key="4">
    <source>
        <dbReference type="ARBA" id="ARBA00023163"/>
    </source>
</evidence>
<evidence type="ECO:0000256" key="7">
    <source>
        <dbReference type="SAM" id="MobiDB-lite"/>
    </source>
</evidence>
<keyword evidence="5" id="KW-0539">Nucleus</keyword>
<name>B0DIM0_LACBS</name>
<dbReference type="GO" id="GO:0005667">
    <property type="term" value="C:transcription regulator complex"/>
    <property type="evidence" value="ECO:0007669"/>
    <property type="project" value="TreeGrafter"/>
</dbReference>
<evidence type="ECO:0000313" key="11">
    <source>
        <dbReference type="Proteomes" id="UP000001194"/>
    </source>
</evidence>
<organism evidence="11">
    <name type="scientific">Laccaria bicolor (strain S238N-H82 / ATCC MYA-4686)</name>
    <name type="common">Bicoloured deceiver</name>
    <name type="synonym">Laccaria laccata var. bicolor</name>
    <dbReference type="NCBI Taxonomy" id="486041"/>
    <lineage>
        <taxon>Eukaryota</taxon>
        <taxon>Fungi</taxon>
        <taxon>Dikarya</taxon>
        <taxon>Basidiomycota</taxon>
        <taxon>Agaricomycotina</taxon>
        <taxon>Agaricomycetes</taxon>
        <taxon>Agaricomycetidae</taxon>
        <taxon>Agaricales</taxon>
        <taxon>Agaricineae</taxon>
        <taxon>Hydnangiaceae</taxon>
        <taxon>Laccaria</taxon>
    </lineage>
</organism>
<dbReference type="GeneID" id="6079282"/>
<dbReference type="PANTHER" id="PTHR11834:SF0">
    <property type="entry name" value="PROTEIN SCALLOPED"/>
    <property type="match status" value="1"/>
</dbReference>
<dbReference type="EMBL" id="DS547112">
    <property type="protein sequence ID" value="EDR05595.1"/>
    <property type="molecule type" value="Genomic_DNA"/>
</dbReference>
<keyword evidence="11" id="KW-1185">Reference proteome</keyword>
<evidence type="ECO:0000313" key="10">
    <source>
        <dbReference type="EMBL" id="EDR05595.1"/>
    </source>
</evidence>
<gene>
    <name evidence="9" type="ORF">LACBIDRAFT_302921</name>
    <name evidence="10" type="ORF">LACBIDRAFT_302926</name>
</gene>
<evidence type="ECO:0000313" key="9">
    <source>
        <dbReference type="EMBL" id="EDR05594.1"/>
    </source>
</evidence>
<dbReference type="AlphaFoldDB" id="B0DIM0"/>
<dbReference type="InterPro" id="IPR038096">
    <property type="entry name" value="TEA/ATTS_sf"/>
</dbReference>
<proteinExistence type="inferred from homology"/>
<dbReference type="SMART" id="SM00426">
    <property type="entry name" value="TEA"/>
    <property type="match status" value="1"/>
</dbReference>
<keyword evidence="4" id="KW-0804">Transcription</keyword>
<dbReference type="PROSITE" id="PS51088">
    <property type="entry name" value="TEA_2"/>
    <property type="match status" value="1"/>
</dbReference>
<dbReference type="InterPro" id="IPR000818">
    <property type="entry name" value="TEA/ATTS_dom"/>
</dbReference>
<dbReference type="GO" id="GO:0005634">
    <property type="term" value="C:nucleus"/>
    <property type="evidence" value="ECO:0007669"/>
    <property type="project" value="UniProtKB-SubCell"/>
</dbReference>
<dbReference type="RefSeq" id="XP_001883699.1">
    <property type="nucleotide sequence ID" value="XM_001883664.1"/>
</dbReference>
<reference evidence="9 11" key="1">
    <citation type="journal article" date="2008" name="Nature">
        <title>The genome of Laccaria bicolor provides insights into mycorrhizal symbiosis.</title>
        <authorList>
            <person name="Martin F."/>
            <person name="Aerts A."/>
            <person name="Ahren D."/>
            <person name="Brun A."/>
            <person name="Danchin E.G.J."/>
            <person name="Duchaussoy F."/>
            <person name="Gibon J."/>
            <person name="Kohler A."/>
            <person name="Lindquist E."/>
            <person name="Pereda V."/>
            <person name="Salamov A."/>
            <person name="Shapiro H.J."/>
            <person name="Wuyts J."/>
            <person name="Blaudez D."/>
            <person name="Buee M."/>
            <person name="Brokstein P."/>
            <person name="Canbaeck B."/>
            <person name="Cohen D."/>
            <person name="Courty P.E."/>
            <person name="Coutinho P.M."/>
            <person name="Delaruelle C."/>
            <person name="Detter J.C."/>
            <person name="Deveau A."/>
            <person name="DiFazio S."/>
            <person name="Duplessis S."/>
            <person name="Fraissinet-Tachet L."/>
            <person name="Lucic E."/>
            <person name="Frey-Klett P."/>
            <person name="Fourrey C."/>
            <person name="Feussner I."/>
            <person name="Gay G."/>
            <person name="Grimwood J."/>
            <person name="Hoegger P.J."/>
            <person name="Jain P."/>
            <person name="Kilaru S."/>
            <person name="Labbe J."/>
            <person name="Lin Y.C."/>
            <person name="Legue V."/>
            <person name="Le Tacon F."/>
            <person name="Marmeisse R."/>
            <person name="Melayah D."/>
            <person name="Montanini B."/>
            <person name="Muratet M."/>
            <person name="Nehls U."/>
            <person name="Niculita-Hirzel H."/>
            <person name="Oudot-Le Secq M.P."/>
            <person name="Peter M."/>
            <person name="Quesneville H."/>
            <person name="Rajashekar B."/>
            <person name="Reich M."/>
            <person name="Rouhier N."/>
            <person name="Schmutz J."/>
            <person name="Yin T."/>
            <person name="Chalot M."/>
            <person name="Henrissat B."/>
            <person name="Kuees U."/>
            <person name="Lucas S."/>
            <person name="Van de Peer Y."/>
            <person name="Podila G.K."/>
            <person name="Polle A."/>
            <person name="Pukkila P.J."/>
            <person name="Richardson P.M."/>
            <person name="Rouze P."/>
            <person name="Sanders I.R."/>
            <person name="Stajich J.E."/>
            <person name="Tunlid A."/>
            <person name="Tuskan G."/>
            <person name="Grigoriev I.V."/>
        </authorList>
    </citation>
    <scope>NUCLEOTIDE SEQUENCE [LARGE SCALE GENOMIC DNA]</scope>
    <source>
        <strain evidence="11">S238N-H82 / ATCC MYA-4686</strain>
    </source>
</reference>
<dbReference type="GO" id="GO:0000981">
    <property type="term" value="F:DNA-binding transcription factor activity, RNA polymerase II-specific"/>
    <property type="evidence" value="ECO:0007669"/>
    <property type="project" value="TreeGrafter"/>
</dbReference>
<sequence length="482" mass="54061">MSDSSSSGDGVLLTPSLFSTSSMSDFSRPHDHTSPHHGKKVKGTGRHSYKQSPREKEAVWPDFLETALLEALTIYRPTSSKAPQKLLRFPKRNAFISNYIFKVTGKRRTPKQVGSRLQQLRETCTSEDILTLIQSKEFPDLPPKVSQLKQDAPAPDLQKKRPPPLGSNSSMSTLSPDSSTLYSSSPCTSPTSSGFPDHDQGSSSNSTITQSVCPRHLVHVDLKPYEVDLPSNWMHQPWTGVQPATFTLDLDESRLSDSPMNWQRRITVLAPRPVWAFVPTIVFSASMLSPNSEYETFFAVHDVNGNAFYKEVTKIERVSTVSGDMPMLYRTSLIPNYWATLASKASDLRQYTIVQDIMKVGVPVDHVNRPQCSIVYKFDCSPLSPIQISPDSLPSYYSSYPQDPPQLQPDYYLYSQPNLSIPSAVFDNTEFSAAQMLPMNDFPTWIDYSTANCYAHSMYTPTTNLNESDISASLPFRDFFPY</sequence>
<dbReference type="GO" id="GO:0000978">
    <property type="term" value="F:RNA polymerase II cis-regulatory region sequence-specific DNA binding"/>
    <property type="evidence" value="ECO:0007669"/>
    <property type="project" value="TreeGrafter"/>
</dbReference>
<dbReference type="OrthoDB" id="10006572at2759"/>
<dbReference type="HOGENOM" id="CLU_597220_0_0_1"/>
<dbReference type="GeneID" id="6079281"/>
<feature type="compositionally biased region" description="Basic residues" evidence="7">
    <location>
        <begin position="35"/>
        <end position="49"/>
    </location>
</feature>
<feature type="DNA-binding region" description="TEA" evidence="6">
    <location>
        <begin position="53"/>
        <end position="127"/>
    </location>
</feature>
<feature type="compositionally biased region" description="Low complexity" evidence="7">
    <location>
        <begin position="167"/>
        <end position="193"/>
    </location>
</feature>
<comment type="subcellular location">
    <subcellularLocation>
        <location evidence="1">Nucleus</location>
    </subcellularLocation>
</comment>
<accession>B0DIM0</accession>
<evidence type="ECO:0000256" key="6">
    <source>
        <dbReference type="PROSITE-ProRule" id="PRU00505"/>
    </source>
</evidence>
<dbReference type="KEGG" id="lbc:LACBIDRAFT_302921"/>
<dbReference type="Gene3D" id="6.10.20.40">
    <property type="entry name" value="TEA/ATTS domain"/>
    <property type="match status" value="1"/>
</dbReference>
<dbReference type="InterPro" id="IPR050937">
    <property type="entry name" value="TEC1_TEAD_TF"/>
</dbReference>
<feature type="domain" description="TEA" evidence="8">
    <location>
        <begin position="53"/>
        <end position="127"/>
    </location>
</feature>
<evidence type="ECO:0000256" key="5">
    <source>
        <dbReference type="ARBA" id="ARBA00023242"/>
    </source>
</evidence>
<evidence type="ECO:0000256" key="2">
    <source>
        <dbReference type="ARBA" id="ARBA00008421"/>
    </source>
</evidence>
<keyword evidence="3" id="KW-0805">Transcription regulation</keyword>
<feature type="region of interest" description="Disordered" evidence="7">
    <location>
        <begin position="140"/>
        <end position="209"/>
    </location>
</feature>
<feature type="region of interest" description="Disordered" evidence="7">
    <location>
        <begin position="22"/>
        <end position="56"/>
    </location>
</feature>
<evidence type="ECO:0000256" key="3">
    <source>
        <dbReference type="ARBA" id="ARBA00023015"/>
    </source>
</evidence>
<dbReference type="RefSeq" id="XP_001883698.1">
    <property type="nucleotide sequence ID" value="XM_001883663.1"/>
</dbReference>
<dbReference type="PANTHER" id="PTHR11834">
    <property type="entry name" value="TRANSCRIPTIONAL ENHANCER FACTOR TEF RELATED"/>
    <property type="match status" value="1"/>
</dbReference>
<dbReference type="InParanoid" id="B0DIM0"/>
<evidence type="ECO:0000259" key="8">
    <source>
        <dbReference type="PROSITE" id="PS51088"/>
    </source>
</evidence>
<dbReference type="KEGG" id="lbc:LACBIDRAFT_302926"/>
<dbReference type="EMBL" id="DS547112">
    <property type="protein sequence ID" value="EDR05594.1"/>
    <property type="molecule type" value="Genomic_DNA"/>
</dbReference>
<protein>
    <submittedName>
        <fullName evidence="9">Predicted protein</fullName>
    </submittedName>
</protein>
<comment type="similarity">
    <text evidence="2">Belongs to the TEC1 family.</text>
</comment>
<evidence type="ECO:0000256" key="1">
    <source>
        <dbReference type="ARBA" id="ARBA00004123"/>
    </source>
</evidence>